<keyword evidence="5" id="KW-1185">Reference proteome</keyword>
<evidence type="ECO:0000256" key="1">
    <source>
        <dbReference type="ARBA" id="ARBA00022737"/>
    </source>
</evidence>
<dbReference type="PANTHER" id="PTHR40619:SF3">
    <property type="entry name" value="FUNGAL STAND N-TERMINAL GOODBYE DOMAIN-CONTAINING PROTEIN"/>
    <property type="match status" value="1"/>
</dbReference>
<keyword evidence="1" id="KW-0677">Repeat</keyword>
<organism evidence="4 5">
    <name type="scientific">Rhizodiscina lignyota</name>
    <dbReference type="NCBI Taxonomy" id="1504668"/>
    <lineage>
        <taxon>Eukaryota</taxon>
        <taxon>Fungi</taxon>
        <taxon>Dikarya</taxon>
        <taxon>Ascomycota</taxon>
        <taxon>Pezizomycotina</taxon>
        <taxon>Dothideomycetes</taxon>
        <taxon>Pleosporomycetidae</taxon>
        <taxon>Aulographales</taxon>
        <taxon>Rhizodiscinaceae</taxon>
        <taxon>Rhizodiscina</taxon>
    </lineage>
</organism>
<evidence type="ECO:0000259" key="3">
    <source>
        <dbReference type="Pfam" id="PF24883"/>
    </source>
</evidence>
<feature type="domain" description="Nephrocystin 3-like N-terminal" evidence="3">
    <location>
        <begin position="434"/>
        <end position="597"/>
    </location>
</feature>
<protein>
    <submittedName>
        <fullName evidence="4">Uncharacterized protein</fullName>
    </submittedName>
</protein>
<sequence length="637" mass="73775">MASDEDLESRRIVRMYSWDFEERLPEDSEAYALGQVLCDDRGDRESITEPWRKFFEPAPPSVGDKNPITEVIEKESTNLRRKWARFRNHCPREEQVDLQDSEPTIEGVTDMVNGMMKAWKAKRGEGWSGKALSGFHRFCRTLDSHSSLLKVLPEGNEYVSVFTGTLNAVIKASVRHERVAEGFSEALCIISEHVVYCKAELELFQTKDMLEGVADLYSHVFLFLSNVMDWMMEKRHRRLLDSFNENLRKTFDDQIQAISKRAEQIRHVAEQSSRAETRSTRLIGESTHAQLREMKQTIDKLERDMRLGLEGEARRMAEQSYFEARREREFLEMKREREQITEGWRQLVAYTKNMLQDGAMRSIKDRNYVPFQILSRSNINYDGDSVVEVAQWEADDVQLNSKDLERFFHRDRLRPANFRSGPVMVNEEILGRLSTWTESKDSRFLWLEGTQNRVEDQLSVTASTAAKFVELADLSRVPVISYFCELRRGDKIRSGNTGESQAMVSLVYALLRQLIELLLPHFDADIDLSETRFERLDGSLNTWPDAISIFGDLLSLAPEIVCCVVDGLDYLDDRSTDSYLKEFLQLLRTDKLKVLFTTVGRSKGLREELSRSEIVQLGKMDLGRANMGLDRQEFWPT</sequence>
<gene>
    <name evidence="4" type="ORF">NA57DRAFT_70913</name>
</gene>
<feature type="domain" description="DUF7708" evidence="2">
    <location>
        <begin position="135"/>
        <end position="277"/>
    </location>
</feature>
<dbReference type="InterPro" id="IPR056884">
    <property type="entry name" value="NPHP3-like_N"/>
</dbReference>
<dbReference type="EMBL" id="ML978121">
    <property type="protein sequence ID" value="KAF2104705.1"/>
    <property type="molecule type" value="Genomic_DNA"/>
</dbReference>
<dbReference type="OrthoDB" id="4840035at2759"/>
<dbReference type="Pfam" id="PF24883">
    <property type="entry name" value="NPHP3_N"/>
    <property type="match status" value="1"/>
</dbReference>
<evidence type="ECO:0000313" key="4">
    <source>
        <dbReference type="EMBL" id="KAF2104705.1"/>
    </source>
</evidence>
<reference evidence="4" key="1">
    <citation type="journal article" date="2020" name="Stud. Mycol.">
        <title>101 Dothideomycetes genomes: a test case for predicting lifestyles and emergence of pathogens.</title>
        <authorList>
            <person name="Haridas S."/>
            <person name="Albert R."/>
            <person name="Binder M."/>
            <person name="Bloem J."/>
            <person name="Labutti K."/>
            <person name="Salamov A."/>
            <person name="Andreopoulos B."/>
            <person name="Baker S."/>
            <person name="Barry K."/>
            <person name="Bills G."/>
            <person name="Bluhm B."/>
            <person name="Cannon C."/>
            <person name="Castanera R."/>
            <person name="Culley D."/>
            <person name="Daum C."/>
            <person name="Ezra D."/>
            <person name="Gonzalez J."/>
            <person name="Henrissat B."/>
            <person name="Kuo A."/>
            <person name="Liang C."/>
            <person name="Lipzen A."/>
            <person name="Lutzoni F."/>
            <person name="Magnuson J."/>
            <person name="Mondo S."/>
            <person name="Nolan M."/>
            <person name="Ohm R."/>
            <person name="Pangilinan J."/>
            <person name="Park H.-J."/>
            <person name="Ramirez L."/>
            <person name="Alfaro M."/>
            <person name="Sun H."/>
            <person name="Tritt A."/>
            <person name="Yoshinaga Y."/>
            <person name="Zwiers L.-H."/>
            <person name="Turgeon B."/>
            <person name="Goodwin S."/>
            <person name="Spatafora J."/>
            <person name="Crous P."/>
            <person name="Grigoriev I."/>
        </authorList>
    </citation>
    <scope>NUCLEOTIDE SEQUENCE</scope>
    <source>
        <strain evidence="4">CBS 133067</strain>
    </source>
</reference>
<evidence type="ECO:0000313" key="5">
    <source>
        <dbReference type="Proteomes" id="UP000799772"/>
    </source>
</evidence>
<name>A0A9P4IND9_9PEZI</name>
<accession>A0A9P4IND9</accession>
<comment type="caution">
    <text evidence="4">The sequence shown here is derived from an EMBL/GenBank/DDBJ whole genome shotgun (WGS) entry which is preliminary data.</text>
</comment>
<evidence type="ECO:0000259" key="2">
    <source>
        <dbReference type="Pfam" id="PF24809"/>
    </source>
</evidence>
<dbReference type="PANTHER" id="PTHR40619">
    <property type="entry name" value="FUNGAL STAND N-TERMINAL GOODBYE DOMAIN-CONTAINING PROTEIN"/>
    <property type="match status" value="1"/>
</dbReference>
<proteinExistence type="predicted"/>
<dbReference type="Pfam" id="PF24809">
    <property type="entry name" value="DUF7708"/>
    <property type="match status" value="1"/>
</dbReference>
<dbReference type="Proteomes" id="UP000799772">
    <property type="component" value="Unassembled WGS sequence"/>
</dbReference>
<dbReference type="AlphaFoldDB" id="A0A9P4IND9"/>
<dbReference type="InterPro" id="IPR056125">
    <property type="entry name" value="DUF7708"/>
</dbReference>